<dbReference type="Proteomes" id="UP001190700">
    <property type="component" value="Unassembled WGS sequence"/>
</dbReference>
<evidence type="ECO:0000313" key="2">
    <source>
        <dbReference type="EMBL" id="KAK3236052.1"/>
    </source>
</evidence>
<keyword evidence="3" id="KW-1185">Reference proteome</keyword>
<evidence type="ECO:0000313" key="3">
    <source>
        <dbReference type="Proteomes" id="UP001190700"/>
    </source>
</evidence>
<protein>
    <submittedName>
        <fullName evidence="2">Uncharacterized protein</fullName>
    </submittedName>
</protein>
<feature type="compositionally biased region" description="Acidic residues" evidence="1">
    <location>
        <begin position="32"/>
        <end position="44"/>
    </location>
</feature>
<dbReference type="AlphaFoldDB" id="A0AAE0BI14"/>
<feature type="compositionally biased region" description="Low complexity" evidence="1">
    <location>
        <begin position="21"/>
        <end position="31"/>
    </location>
</feature>
<reference evidence="2 3" key="1">
    <citation type="journal article" date="2015" name="Genome Biol. Evol.">
        <title>Comparative Genomics of a Bacterivorous Green Alga Reveals Evolutionary Causalities and Consequences of Phago-Mixotrophic Mode of Nutrition.</title>
        <authorList>
            <person name="Burns J.A."/>
            <person name="Paasch A."/>
            <person name="Narechania A."/>
            <person name="Kim E."/>
        </authorList>
    </citation>
    <scope>NUCLEOTIDE SEQUENCE [LARGE SCALE GENOMIC DNA]</scope>
    <source>
        <strain evidence="2 3">PLY_AMNH</strain>
    </source>
</reference>
<name>A0AAE0BI14_9CHLO</name>
<sequence>MDATSTRVVELESHQREEAEAAAQAENLGDLELGDQDEGVEGVEEEKRDASDPPSEGGDDWEDAADRGDFDNSNFLTGSGGNGRSLLGHEETADFDESTLRAALAYTKSVSERSETIEGHEGDLQMNEDSLQTLKITREDLTDTAVW</sequence>
<evidence type="ECO:0000256" key="1">
    <source>
        <dbReference type="SAM" id="MobiDB-lite"/>
    </source>
</evidence>
<organism evidence="2 3">
    <name type="scientific">Cymbomonas tetramitiformis</name>
    <dbReference type="NCBI Taxonomy" id="36881"/>
    <lineage>
        <taxon>Eukaryota</taxon>
        <taxon>Viridiplantae</taxon>
        <taxon>Chlorophyta</taxon>
        <taxon>Pyramimonadophyceae</taxon>
        <taxon>Pyramimonadales</taxon>
        <taxon>Pyramimonadaceae</taxon>
        <taxon>Cymbomonas</taxon>
    </lineage>
</organism>
<proteinExistence type="predicted"/>
<gene>
    <name evidence="2" type="ORF">CYMTET_53788</name>
</gene>
<feature type="region of interest" description="Disordered" evidence="1">
    <location>
        <begin position="1"/>
        <end position="97"/>
    </location>
</feature>
<feature type="compositionally biased region" description="Basic and acidic residues" evidence="1">
    <location>
        <begin position="9"/>
        <end position="19"/>
    </location>
</feature>
<comment type="caution">
    <text evidence="2">The sequence shown here is derived from an EMBL/GenBank/DDBJ whole genome shotgun (WGS) entry which is preliminary data.</text>
</comment>
<accession>A0AAE0BI14</accession>
<dbReference type="EMBL" id="LGRX02035167">
    <property type="protein sequence ID" value="KAK3236052.1"/>
    <property type="molecule type" value="Genomic_DNA"/>
</dbReference>